<evidence type="ECO:0000259" key="1">
    <source>
        <dbReference type="PROSITE" id="PS50851"/>
    </source>
</evidence>
<dbReference type="PANTHER" id="PTHR22617">
    <property type="entry name" value="CHEMOTAXIS SENSOR HISTIDINE KINASE-RELATED"/>
    <property type="match status" value="1"/>
</dbReference>
<dbReference type="Gene3D" id="2.40.50.180">
    <property type="entry name" value="CheA-289, Domain 4"/>
    <property type="match status" value="1"/>
</dbReference>
<protein>
    <submittedName>
        <fullName evidence="2">Type IV pili signal transduction protein PilI</fullName>
    </submittedName>
</protein>
<dbReference type="SMART" id="SM00260">
    <property type="entry name" value="CheW"/>
    <property type="match status" value="1"/>
</dbReference>
<dbReference type="InterPro" id="IPR039315">
    <property type="entry name" value="CheW"/>
</dbReference>
<gene>
    <name evidence="2" type="ORF">MNBD_GAMMA12-2310</name>
</gene>
<sequence>MSQSKTQDHSLTPVRILLDLERRSRRQAAELPQKLEITEMWNGIAFRIGEMQMVAPMNEVSEILDMPDLTRVPNSKPWVLGVANVRGNLLPIMDLFAYLYGKGTRLHKRSRLLVVNHELINSGLLVDEVYGMRHFEKANWNKKLPSHDSQIKPYVDRCYQNEERTWLVFSMHKLAESSSFQQSGL</sequence>
<dbReference type="Gene3D" id="2.30.30.40">
    <property type="entry name" value="SH3 Domains"/>
    <property type="match status" value="1"/>
</dbReference>
<dbReference type="GO" id="GO:0005829">
    <property type="term" value="C:cytosol"/>
    <property type="evidence" value="ECO:0007669"/>
    <property type="project" value="TreeGrafter"/>
</dbReference>
<dbReference type="GO" id="GO:0006935">
    <property type="term" value="P:chemotaxis"/>
    <property type="evidence" value="ECO:0007669"/>
    <property type="project" value="InterPro"/>
</dbReference>
<proteinExistence type="predicted"/>
<organism evidence="2">
    <name type="scientific">hydrothermal vent metagenome</name>
    <dbReference type="NCBI Taxonomy" id="652676"/>
    <lineage>
        <taxon>unclassified sequences</taxon>
        <taxon>metagenomes</taxon>
        <taxon>ecological metagenomes</taxon>
    </lineage>
</organism>
<dbReference type="AlphaFoldDB" id="A0A3B0YFA5"/>
<dbReference type="InterPro" id="IPR036061">
    <property type="entry name" value="CheW-like_dom_sf"/>
</dbReference>
<dbReference type="SUPFAM" id="SSF50341">
    <property type="entry name" value="CheW-like"/>
    <property type="match status" value="1"/>
</dbReference>
<dbReference type="EMBL" id="UOFL01000176">
    <property type="protein sequence ID" value="VAW79585.1"/>
    <property type="molecule type" value="Genomic_DNA"/>
</dbReference>
<dbReference type="Pfam" id="PF01584">
    <property type="entry name" value="CheW"/>
    <property type="match status" value="1"/>
</dbReference>
<dbReference type="PROSITE" id="PS50851">
    <property type="entry name" value="CHEW"/>
    <property type="match status" value="1"/>
</dbReference>
<accession>A0A3B0YFA5</accession>
<evidence type="ECO:0000313" key="2">
    <source>
        <dbReference type="EMBL" id="VAW79585.1"/>
    </source>
</evidence>
<dbReference type="InterPro" id="IPR002545">
    <property type="entry name" value="CheW-lke_dom"/>
</dbReference>
<dbReference type="GO" id="GO:0007165">
    <property type="term" value="P:signal transduction"/>
    <property type="evidence" value="ECO:0007669"/>
    <property type="project" value="InterPro"/>
</dbReference>
<feature type="domain" description="CheW-like" evidence="1">
    <location>
        <begin position="40"/>
        <end position="180"/>
    </location>
</feature>
<reference evidence="2" key="1">
    <citation type="submission" date="2018-06" db="EMBL/GenBank/DDBJ databases">
        <authorList>
            <person name="Zhirakovskaya E."/>
        </authorList>
    </citation>
    <scope>NUCLEOTIDE SEQUENCE</scope>
</reference>
<dbReference type="PANTHER" id="PTHR22617:SF43">
    <property type="entry name" value="PROTEIN PILI"/>
    <property type="match status" value="1"/>
</dbReference>
<name>A0A3B0YFA5_9ZZZZ</name>